<dbReference type="EMBL" id="BLJP01000014">
    <property type="protein sequence ID" value="GFE94557.1"/>
    <property type="molecule type" value="Genomic_DNA"/>
</dbReference>
<organism evidence="1 2">
    <name type="scientific">Acetobacter persici</name>
    <dbReference type="NCBI Taxonomy" id="1076596"/>
    <lineage>
        <taxon>Bacteria</taxon>
        <taxon>Pseudomonadati</taxon>
        <taxon>Pseudomonadota</taxon>
        <taxon>Alphaproteobacteria</taxon>
        <taxon>Acetobacterales</taxon>
        <taxon>Acetobacteraceae</taxon>
        <taxon>Acetobacter</taxon>
    </lineage>
</organism>
<evidence type="ECO:0000313" key="1">
    <source>
        <dbReference type="EMBL" id="GFE94557.1"/>
    </source>
</evidence>
<evidence type="ECO:0008006" key="3">
    <source>
        <dbReference type="Google" id="ProtNLM"/>
    </source>
</evidence>
<dbReference type="RefSeq" id="WP_086656367.1">
    <property type="nucleotide sequence ID" value="NZ_BLJP01000014.1"/>
</dbReference>
<accession>A0A6V8IBV9</accession>
<reference evidence="1 2" key="1">
    <citation type="journal article" date="2020" name="Cell Rep.">
        <title>Local necrotic cells trigger systemic immune activation via gut microbiome dysbiosis in Drosophila.</title>
        <authorList>
            <person name="Kosakamoto H."/>
            <person name="Yamauchi T."/>
            <person name="Akuzawa-Tokita Y."/>
            <person name="Nishimura K."/>
            <person name="Soga T."/>
            <person name="Murakami T."/>
            <person name="Mori H."/>
            <person name="Yamamoto K."/>
            <person name="Miyazaki R."/>
            <person name="Koto A."/>
            <person name="Miura M."/>
            <person name="Obata F."/>
        </authorList>
    </citation>
    <scope>NUCLEOTIDE SEQUENCE [LARGE SCALE GENOMIC DNA]</scope>
    <source>
        <strain evidence="1 2">Ai</strain>
    </source>
</reference>
<gene>
    <name evidence="1" type="ORF">DmAi_26160</name>
</gene>
<dbReference type="OrthoDB" id="5464833at2"/>
<dbReference type="Proteomes" id="UP000548726">
    <property type="component" value="Unassembled WGS sequence"/>
</dbReference>
<dbReference type="AlphaFoldDB" id="A0A6V8IBV9"/>
<sequence length="178" mass="20367">MNIFDVFLPRYNFSERHATNVRGQPSDILDVIAVYRVQEDPFLRPVIALKELPGRLFKRLSSSPLDMQDFILLARTEHALVYGLAGAFWHANYGLCSVPSPDAFMAIKQGKICKLVLGFAVISVSKTQCRLITETRVLCLSKAARQHFTPYWFLIRPVSGLLRRRMLWSIRKKVEGKT</sequence>
<name>A0A6V8IBV9_9PROT</name>
<evidence type="ECO:0000313" key="2">
    <source>
        <dbReference type="Proteomes" id="UP000548726"/>
    </source>
</evidence>
<comment type="caution">
    <text evidence="1">The sequence shown here is derived from an EMBL/GenBank/DDBJ whole genome shotgun (WGS) entry which is preliminary data.</text>
</comment>
<keyword evidence="2" id="KW-1185">Reference proteome</keyword>
<proteinExistence type="predicted"/>
<protein>
    <recommendedName>
        <fullName evidence="3">DUF2867 domain-containing protein</fullName>
    </recommendedName>
</protein>